<name>A0A6A6QW75_9PEZI</name>
<organism evidence="1 2">
    <name type="scientific">Lophium mytilinum</name>
    <dbReference type="NCBI Taxonomy" id="390894"/>
    <lineage>
        <taxon>Eukaryota</taxon>
        <taxon>Fungi</taxon>
        <taxon>Dikarya</taxon>
        <taxon>Ascomycota</taxon>
        <taxon>Pezizomycotina</taxon>
        <taxon>Dothideomycetes</taxon>
        <taxon>Pleosporomycetidae</taxon>
        <taxon>Mytilinidiales</taxon>
        <taxon>Mytilinidiaceae</taxon>
        <taxon>Lophium</taxon>
    </lineage>
</organism>
<reference evidence="1" key="1">
    <citation type="journal article" date="2020" name="Stud. Mycol.">
        <title>101 Dothideomycetes genomes: a test case for predicting lifestyles and emergence of pathogens.</title>
        <authorList>
            <person name="Haridas S."/>
            <person name="Albert R."/>
            <person name="Binder M."/>
            <person name="Bloem J."/>
            <person name="Labutti K."/>
            <person name="Salamov A."/>
            <person name="Andreopoulos B."/>
            <person name="Baker S."/>
            <person name="Barry K."/>
            <person name="Bills G."/>
            <person name="Bluhm B."/>
            <person name="Cannon C."/>
            <person name="Castanera R."/>
            <person name="Culley D."/>
            <person name="Daum C."/>
            <person name="Ezra D."/>
            <person name="Gonzalez J."/>
            <person name="Henrissat B."/>
            <person name="Kuo A."/>
            <person name="Liang C."/>
            <person name="Lipzen A."/>
            <person name="Lutzoni F."/>
            <person name="Magnuson J."/>
            <person name="Mondo S."/>
            <person name="Nolan M."/>
            <person name="Ohm R."/>
            <person name="Pangilinan J."/>
            <person name="Park H.-J."/>
            <person name="Ramirez L."/>
            <person name="Alfaro M."/>
            <person name="Sun H."/>
            <person name="Tritt A."/>
            <person name="Yoshinaga Y."/>
            <person name="Zwiers L.-H."/>
            <person name="Turgeon B."/>
            <person name="Goodwin S."/>
            <person name="Spatafora J."/>
            <person name="Crous P."/>
            <person name="Grigoriev I."/>
        </authorList>
    </citation>
    <scope>NUCLEOTIDE SEQUENCE</scope>
    <source>
        <strain evidence="1">CBS 269.34</strain>
    </source>
</reference>
<keyword evidence="2" id="KW-1185">Reference proteome</keyword>
<dbReference type="EMBL" id="MU004188">
    <property type="protein sequence ID" value="KAF2496466.1"/>
    <property type="molecule type" value="Genomic_DNA"/>
</dbReference>
<evidence type="ECO:0000313" key="2">
    <source>
        <dbReference type="Proteomes" id="UP000799750"/>
    </source>
</evidence>
<protein>
    <submittedName>
        <fullName evidence="1">Uncharacterized protein</fullName>
    </submittedName>
</protein>
<proteinExistence type="predicted"/>
<gene>
    <name evidence="1" type="ORF">BU16DRAFT_378253</name>
</gene>
<dbReference type="AlphaFoldDB" id="A0A6A6QW75"/>
<dbReference type="Proteomes" id="UP000799750">
    <property type="component" value="Unassembled WGS sequence"/>
</dbReference>
<accession>A0A6A6QW75</accession>
<evidence type="ECO:0000313" key="1">
    <source>
        <dbReference type="EMBL" id="KAF2496466.1"/>
    </source>
</evidence>
<sequence length="184" mass="20552">MHRKRRLQLPGWWQVNVSKAHAKFLRPSGAGIIENLETDSAKPSVVSSDLAGSALGSLFPRRVSSTRGEFQQFHRKTLQLQPSRPRASSAPAKSGIHERHTNAMPFGEGSFHGCHSRLWPKTLTRVSVWAALLVHSPRLPSIEAILKTITKAYSKRAPRQLQEQSKKLARVAQRLPSRITLSEV</sequence>